<feature type="compositionally biased region" description="Low complexity" evidence="1">
    <location>
        <begin position="58"/>
        <end position="82"/>
    </location>
</feature>
<feature type="region of interest" description="Disordered" evidence="1">
    <location>
        <begin position="301"/>
        <end position="461"/>
    </location>
</feature>
<feature type="compositionally biased region" description="Low complexity" evidence="1">
    <location>
        <begin position="363"/>
        <end position="393"/>
    </location>
</feature>
<feature type="compositionally biased region" description="Acidic residues" evidence="1">
    <location>
        <begin position="394"/>
        <end position="410"/>
    </location>
</feature>
<sequence>MTITSRYSIQNSQIHPPSSHRSSSLSSPHRCPSGETREREFARSLAVRRTMGTLRRLAPAPFPSALPLSKRSRGAAPAARGATARDRSSTGRRVDGANQKVSSVPSCSKYTKAVRNGVVVEMEVIPAAGNGETLPGATLSSLKPTARGATARAASAHRASAAQKLPAPPGSKCIKAIATCGAMAGEKKPARRAGADEQFPVPNPKRVKVTRGDGAETTSAVDPALGTLRKRMAAELDFLHDLLRKAELLSSGKNGRCMAVADAKQRSEAPVEASIETAPAKRRKMSDLPKIAEFESTPEDKKGFVDIGGGASPVATPVVEKAGETSNNVGESREPPEEKNEFVDICDGVSPVVPEDKPCESRSSPSSSSDSGSSSSSDSDSDSDSGSSSSSSDSDSDSDSDSESDPDEPVVDIPVPLPPAVLPEENGTTAQPPPEPAPEAAQSTEPESVPGGGVGHMAPPALLPSRRASEVAQIAGPNKKVQDAPRATPEAVSITGVLYKAKTRRQLLEMERAVLPDQSIHELDLWRLRIAEYGSPGIMRQLGLYLLVDA</sequence>
<feature type="region of interest" description="Disordered" evidence="1">
    <location>
        <begin position="58"/>
        <end position="103"/>
    </location>
</feature>
<reference evidence="2" key="1">
    <citation type="submission" date="2024-10" db="EMBL/GenBank/DDBJ databases">
        <authorList>
            <person name="Ryan C."/>
        </authorList>
    </citation>
    <scope>NUCLEOTIDE SEQUENCE [LARGE SCALE GENOMIC DNA]</scope>
</reference>
<feature type="compositionally biased region" description="Basic and acidic residues" evidence="1">
    <location>
        <begin position="331"/>
        <end position="342"/>
    </location>
</feature>
<gene>
    <name evidence="2" type="ORF">URODEC1_LOCUS1359</name>
</gene>
<evidence type="ECO:0000313" key="3">
    <source>
        <dbReference type="Proteomes" id="UP001497457"/>
    </source>
</evidence>
<dbReference type="EMBL" id="OZ075111">
    <property type="protein sequence ID" value="CAL4886798.1"/>
    <property type="molecule type" value="Genomic_DNA"/>
</dbReference>
<feature type="compositionally biased region" description="Low complexity" evidence="1">
    <location>
        <begin position="15"/>
        <end position="33"/>
    </location>
</feature>
<proteinExistence type="predicted"/>
<feature type="compositionally biased region" description="Low complexity" evidence="1">
    <location>
        <begin position="438"/>
        <end position="448"/>
    </location>
</feature>
<dbReference type="Proteomes" id="UP001497457">
    <property type="component" value="Chromosome 1b"/>
</dbReference>
<feature type="compositionally biased region" description="Polar residues" evidence="1">
    <location>
        <begin position="1"/>
        <end position="14"/>
    </location>
</feature>
<organism evidence="2 3">
    <name type="scientific">Urochloa decumbens</name>
    <dbReference type="NCBI Taxonomy" id="240449"/>
    <lineage>
        <taxon>Eukaryota</taxon>
        <taxon>Viridiplantae</taxon>
        <taxon>Streptophyta</taxon>
        <taxon>Embryophyta</taxon>
        <taxon>Tracheophyta</taxon>
        <taxon>Spermatophyta</taxon>
        <taxon>Magnoliopsida</taxon>
        <taxon>Liliopsida</taxon>
        <taxon>Poales</taxon>
        <taxon>Poaceae</taxon>
        <taxon>PACMAD clade</taxon>
        <taxon>Panicoideae</taxon>
        <taxon>Panicodae</taxon>
        <taxon>Paniceae</taxon>
        <taxon>Melinidinae</taxon>
        <taxon>Urochloa</taxon>
    </lineage>
</organism>
<feature type="compositionally biased region" description="Basic and acidic residues" evidence="1">
    <location>
        <begin position="83"/>
        <end position="95"/>
    </location>
</feature>
<dbReference type="AlphaFoldDB" id="A0ABC8VAC2"/>
<protein>
    <submittedName>
        <fullName evidence="2">Uncharacterized protein</fullName>
    </submittedName>
</protein>
<keyword evidence="3" id="KW-1185">Reference proteome</keyword>
<feature type="region of interest" description="Disordered" evidence="1">
    <location>
        <begin position="191"/>
        <end position="218"/>
    </location>
</feature>
<evidence type="ECO:0000256" key="1">
    <source>
        <dbReference type="SAM" id="MobiDB-lite"/>
    </source>
</evidence>
<evidence type="ECO:0000313" key="2">
    <source>
        <dbReference type="EMBL" id="CAL4886798.1"/>
    </source>
</evidence>
<name>A0ABC8VAC2_9POAL</name>
<feature type="region of interest" description="Disordered" evidence="1">
    <location>
        <begin position="1"/>
        <end position="41"/>
    </location>
</feature>
<accession>A0ABC8VAC2</accession>